<dbReference type="Proteomes" id="UP001370490">
    <property type="component" value="Unassembled WGS sequence"/>
</dbReference>
<dbReference type="EC" id="2.4.1.-" evidence="6"/>
<name>A0AAN8ZFW1_9MAGN</name>
<dbReference type="InterPro" id="IPR002213">
    <property type="entry name" value="UDP_glucos_trans"/>
</dbReference>
<dbReference type="GO" id="GO:0080043">
    <property type="term" value="F:quercetin 3-O-glucosyltransferase activity"/>
    <property type="evidence" value="ECO:0007669"/>
    <property type="project" value="TreeGrafter"/>
</dbReference>
<keyword evidence="3 5" id="KW-0808">Transferase</keyword>
<protein>
    <recommendedName>
        <fullName evidence="6">Glycosyltransferase</fullName>
        <ecNumber evidence="6">2.4.1.-</ecNumber>
    </recommendedName>
</protein>
<gene>
    <name evidence="7" type="ORF">RJ641_035969</name>
</gene>
<comment type="caution">
    <text evidence="7">The sequence shown here is derived from an EMBL/GenBank/DDBJ whole genome shotgun (WGS) entry which is preliminary data.</text>
</comment>
<dbReference type="InterPro" id="IPR035595">
    <property type="entry name" value="UDP_glycos_trans_CS"/>
</dbReference>
<dbReference type="CDD" id="cd03784">
    <property type="entry name" value="GT1_Gtf-like"/>
    <property type="match status" value="1"/>
</dbReference>
<dbReference type="PANTHER" id="PTHR11926">
    <property type="entry name" value="GLUCOSYL/GLUCURONOSYL TRANSFERASES"/>
    <property type="match status" value="1"/>
</dbReference>
<dbReference type="FunFam" id="3.40.50.2000:FF:000065">
    <property type="entry name" value="Glycosyltransferase"/>
    <property type="match status" value="1"/>
</dbReference>
<dbReference type="PANTHER" id="PTHR11926:SF1392">
    <property type="entry name" value="GLYCOSYLTRANSFERASE"/>
    <property type="match status" value="1"/>
</dbReference>
<dbReference type="Gene3D" id="3.40.50.2000">
    <property type="entry name" value="Glycogen Phosphorylase B"/>
    <property type="match status" value="2"/>
</dbReference>
<evidence type="ECO:0000256" key="4">
    <source>
        <dbReference type="ARBA" id="ARBA00051827"/>
    </source>
</evidence>
<comment type="similarity">
    <text evidence="1 5">Belongs to the UDP-glycosyltransferase family.</text>
</comment>
<dbReference type="Pfam" id="PF00201">
    <property type="entry name" value="UDPGT"/>
    <property type="match status" value="1"/>
</dbReference>
<accession>A0AAN8ZFW1</accession>
<evidence type="ECO:0000256" key="3">
    <source>
        <dbReference type="ARBA" id="ARBA00022679"/>
    </source>
</evidence>
<organism evidence="7 8">
    <name type="scientific">Dillenia turbinata</name>
    <dbReference type="NCBI Taxonomy" id="194707"/>
    <lineage>
        <taxon>Eukaryota</taxon>
        <taxon>Viridiplantae</taxon>
        <taxon>Streptophyta</taxon>
        <taxon>Embryophyta</taxon>
        <taxon>Tracheophyta</taxon>
        <taxon>Spermatophyta</taxon>
        <taxon>Magnoliopsida</taxon>
        <taxon>eudicotyledons</taxon>
        <taxon>Gunneridae</taxon>
        <taxon>Pentapetalae</taxon>
        <taxon>Dilleniales</taxon>
        <taxon>Dilleniaceae</taxon>
        <taxon>Dillenia</taxon>
    </lineage>
</organism>
<dbReference type="PROSITE" id="PS00375">
    <property type="entry name" value="UDPGT"/>
    <property type="match status" value="1"/>
</dbReference>
<proteinExistence type="inferred from homology"/>
<dbReference type="EMBL" id="JBAMMX010000009">
    <property type="protein sequence ID" value="KAK6933075.1"/>
    <property type="molecule type" value="Genomic_DNA"/>
</dbReference>
<evidence type="ECO:0000256" key="1">
    <source>
        <dbReference type="ARBA" id="ARBA00009995"/>
    </source>
</evidence>
<dbReference type="GO" id="GO:0080044">
    <property type="term" value="F:quercetin 7-O-glucosyltransferase activity"/>
    <property type="evidence" value="ECO:0007669"/>
    <property type="project" value="TreeGrafter"/>
</dbReference>
<dbReference type="AlphaFoldDB" id="A0AAN8ZFW1"/>
<sequence>MPEKTILEGPKPHPTQMSQQEQISHVLIFPLPVQGHVNSMLRLAELLCLSNLHVTFLNSVHNHDRLLRFSDIRTRFERYPGFVFETFPDGLPEDHPRSGDRVMDIFYAIDGVAKPLIKELFKRLVCDTVTPLTCVITDGAFEFVHEFAEELGIPTICFRTISCCSFWVYYCLPKLIEAGELPLKGKEDLDRKIEKVPGMETILRGRDLPSFFRHSEINNRDVQLVLRANRASSRAHALSLNTFEDIDALLLSHIRCHFPKVFTIGPLHAHLKSRLSRAATTCDPSGGNSFWEEDKSCIPWLNTMPLKSVIYVSFGSITVLSKDQMFEFWHGLVNSGKPFLWVIRPDSIIRENGSGHVPEELLEATKKRGCMVEWVPQEEVLFHPAIGGFLTHSGWNSTIESMVAGVPMICWPYFGDQQTNSRLVSEVWKVGLDMKDTCDRLIVEKMVRDLMDERREDFLQATKEISEMARKSVNEGGSSYLNLDRLVEEIRLMRVQPLHSTGQIECHQTENI</sequence>
<dbReference type="GO" id="GO:0102970">
    <property type="term" value="F:7-deoxyloganetic acid glucosyltransferase activity"/>
    <property type="evidence" value="ECO:0007669"/>
    <property type="project" value="UniProtKB-EC"/>
</dbReference>
<evidence type="ECO:0000256" key="2">
    <source>
        <dbReference type="ARBA" id="ARBA00022676"/>
    </source>
</evidence>
<dbReference type="FunFam" id="3.40.50.2000:FF:000040">
    <property type="entry name" value="UDP-glycosyltransferase 76C1"/>
    <property type="match status" value="1"/>
</dbReference>
<evidence type="ECO:0000313" key="8">
    <source>
        <dbReference type="Proteomes" id="UP001370490"/>
    </source>
</evidence>
<keyword evidence="8" id="KW-1185">Reference proteome</keyword>
<evidence type="ECO:0000313" key="7">
    <source>
        <dbReference type="EMBL" id="KAK6933075.1"/>
    </source>
</evidence>
<reference evidence="7 8" key="1">
    <citation type="submission" date="2023-12" db="EMBL/GenBank/DDBJ databases">
        <title>A high-quality genome assembly for Dillenia turbinata (Dilleniales).</title>
        <authorList>
            <person name="Chanderbali A."/>
        </authorList>
    </citation>
    <scope>NUCLEOTIDE SEQUENCE [LARGE SCALE GENOMIC DNA]</scope>
    <source>
        <strain evidence="7">LSX21</strain>
        <tissue evidence="7">Leaf</tissue>
    </source>
</reference>
<keyword evidence="2 5" id="KW-0328">Glycosyltransferase</keyword>
<dbReference type="SUPFAM" id="SSF53756">
    <property type="entry name" value="UDP-Glycosyltransferase/glycogen phosphorylase"/>
    <property type="match status" value="1"/>
</dbReference>
<evidence type="ECO:0000256" key="5">
    <source>
        <dbReference type="RuleBase" id="RU003718"/>
    </source>
</evidence>
<evidence type="ECO:0000256" key="6">
    <source>
        <dbReference type="RuleBase" id="RU362057"/>
    </source>
</evidence>
<comment type="catalytic activity">
    <reaction evidence="4">
        <text>7-deoxyloganetate + UDP-alpha-D-glucose = 7-deoxyloganate + UDP + H(+)</text>
        <dbReference type="Rhea" id="RHEA:39895"/>
        <dbReference type="ChEBI" id="CHEBI:15378"/>
        <dbReference type="ChEBI" id="CHEBI:58223"/>
        <dbReference type="ChEBI" id="CHEBI:58885"/>
        <dbReference type="ChEBI" id="CHEBI:76844"/>
        <dbReference type="ChEBI" id="CHEBI:76846"/>
        <dbReference type="EC" id="2.4.1.323"/>
    </reaction>
</comment>